<evidence type="ECO:0000259" key="4">
    <source>
        <dbReference type="PROSITE" id="PS50888"/>
    </source>
</evidence>
<dbReference type="PANTHER" id="PTHR47336:SF2">
    <property type="entry name" value="TRANSCRIPTION FACTOR HMS1-RELATED"/>
    <property type="match status" value="1"/>
</dbReference>
<dbReference type="EMBL" id="AVOT02011872">
    <property type="protein sequence ID" value="MBW0493021.1"/>
    <property type="molecule type" value="Genomic_DNA"/>
</dbReference>
<feature type="compositionally biased region" description="Acidic residues" evidence="2">
    <location>
        <begin position="744"/>
        <end position="756"/>
    </location>
</feature>
<sequence>MLVFSNHLTSCRSNWFFNLSSCLLVFRMVSYSNLDTSNYFNQPADFTFQSSSTNTSSEPINLPSRSNSGPGGGNSDPQQLKEILNNHIGLAVADLFQNVGQNSHNQLSSQHHPIISNQHPPLILPIPSNLPRNSPFPFQDQNISPQNSSKPLSIDTSLSFDNFQNIPSNQIKDQSSNSNLSQSNSNQILSTQALDHLSTTYRPTSITPSPPITMAIFSSASTSISPTASAPNPNSTHEDRLLSSAPGSSISKSPQTDSSISSRQTDQSIRYQPGYPTPPNPEVVFNSLTAQNSTTTLIGSRDTYSSHDHPNGDLFETPFVINSTSSNGAATPHFNHSTLTQTSHYQTFKDLTTLHHPHQPPIGNLSHTDPNVNSSPTDLTFKQIALDAPRSSIDTNSPMINNPTCSTLSSSNSIPSTWNHTSTLSYHGNHDFYSPHQLSPVFYPPNSNLQSNRLLPTVVDQTKKSSKSINDQNKLQDRYSFALNNSNPSPNNPGQSPDDLIDHQIPSETILSSNLSVSDHKHSFNYQISPQGSKVYDHSTSLDGPYKITDHNHSNGDPTYNSLGLLPSYYARAPYMEKIPENLIVLGEPGCVALNNHHSHVPEESGHNAVEKRYRNNINSHIASLADLVPALQHLRSLPSAATSRRHSSQFIVSTSAIGKIPTGLVDGVKAATKLSKGNILSKSVDYVRHLIRTRTELKEDIQDLKNMVKSRVEGGEILILQWEELVNAKTSERERQRVLEQSQGDEEFDEEEDVNDSNNPKVGGGGTVNNLGLNSTKKRKIADIKNGDGGKLKGLKSSMKTLKKTQQLSEFHHKHHGINNLDEMIIPSNPSSSSSNIGPTLNNLCVGKQEPTKVIHNLVNISDEFDLLRQTPSNYHQQFIGNQSNHHEYNQLQSHNYSSDFMGHPFNPAPTSEPHVQHTPSNLPRPLLAAFMGISFIIGSGYNYQQARRQANQKTSDWNSPDQPNVSRTSLVNSINPIEACSSCRMHETINQSRGLLSGFLPHFSAHNNQPSVLQAGLNAMSIASILWTLMLMFKPEFFFNFLRPNQFRNSKIKKRPKTSRQVIFEEIEDDSDNQTNDEGIKTKSHFNVDQNHLKSLNFQITGNLSQDEEIILGQSMKSGKFQYERLSILIKRPICSIKLVWELLIETSKALALMIWGDVIEKFVLDCHKREGKHHRSQKIKEILIWTRIAEIETSWDISRAYFLKRLHTVIKLNNLSRSINWNDHETFETFNHGRIFAVLALLLRTLLGESNQLSWILWRKALESHMKKKSALKNSLRQGLILPSNQWRPSYYQSLEESWLNESLILGYKEVCELLDHKKKIYKLMSSEVGEFGQDRGGIPLKEIAETKAELKLIEIWSRIFVSAITKTCPIEETTKNGSIKGAQFGLDGGLAELPTRVEEAGAPYALQISQARRSVEQSIEHICRLGFGSGSPVGQMAKVTRGMWATAFGKRELGVAVAEELKAERKMTGQVGCVAAYMELVLDKQFITQIQAGSQSTLDKLAKMTISWLLIRREHALLNVAKALDLTQDESIKRRKQLKKRCEELKSVLKMAIIESERNRELNARSTKQTDEAVQAGEAREIDLKTAIEECQRSVEVIQLESLKKQQTEADKTLID</sequence>
<dbReference type="InterPro" id="IPR036638">
    <property type="entry name" value="HLH_DNA-bd_sf"/>
</dbReference>
<keyword evidence="6" id="KW-1185">Reference proteome</keyword>
<feature type="domain" description="BHLH" evidence="4">
    <location>
        <begin position="602"/>
        <end position="691"/>
    </location>
</feature>
<feature type="transmembrane region" description="Helical" evidence="3">
    <location>
        <begin position="928"/>
        <end position="945"/>
    </location>
</feature>
<dbReference type="Proteomes" id="UP000765509">
    <property type="component" value="Unassembled WGS sequence"/>
</dbReference>
<comment type="caution">
    <text evidence="5">The sequence shown here is derived from an EMBL/GenBank/DDBJ whole genome shotgun (WGS) entry which is preliminary data.</text>
</comment>
<dbReference type="GO" id="GO:0046983">
    <property type="term" value="F:protein dimerization activity"/>
    <property type="evidence" value="ECO:0007669"/>
    <property type="project" value="InterPro"/>
</dbReference>
<organism evidence="5 6">
    <name type="scientific">Austropuccinia psidii MF-1</name>
    <dbReference type="NCBI Taxonomy" id="1389203"/>
    <lineage>
        <taxon>Eukaryota</taxon>
        <taxon>Fungi</taxon>
        <taxon>Dikarya</taxon>
        <taxon>Basidiomycota</taxon>
        <taxon>Pucciniomycotina</taxon>
        <taxon>Pucciniomycetes</taxon>
        <taxon>Pucciniales</taxon>
        <taxon>Sphaerophragmiaceae</taxon>
        <taxon>Austropuccinia</taxon>
    </lineage>
</organism>
<feature type="compositionally biased region" description="Low complexity" evidence="2">
    <location>
        <begin position="243"/>
        <end position="253"/>
    </location>
</feature>
<proteinExistence type="predicted"/>
<gene>
    <name evidence="5" type="ORF">O181_032736</name>
</gene>
<feature type="compositionally biased region" description="Polar residues" evidence="2">
    <location>
        <begin position="139"/>
        <end position="173"/>
    </location>
</feature>
<feature type="compositionally biased region" description="Low complexity" evidence="2">
    <location>
        <begin position="484"/>
        <end position="493"/>
    </location>
</feature>
<evidence type="ECO:0000256" key="2">
    <source>
        <dbReference type="SAM" id="MobiDB-lite"/>
    </source>
</evidence>
<keyword evidence="3" id="KW-0812">Transmembrane</keyword>
<dbReference type="Gene3D" id="4.10.280.10">
    <property type="entry name" value="Helix-loop-helix DNA-binding domain"/>
    <property type="match status" value="1"/>
</dbReference>
<feature type="region of interest" description="Disordered" evidence="2">
    <location>
        <begin position="223"/>
        <end position="285"/>
    </location>
</feature>
<evidence type="ECO:0000256" key="3">
    <source>
        <dbReference type="SAM" id="Phobius"/>
    </source>
</evidence>
<keyword evidence="1" id="KW-0175">Coiled coil</keyword>
<name>A0A9Q3CXD4_9BASI</name>
<evidence type="ECO:0000313" key="5">
    <source>
        <dbReference type="EMBL" id="MBW0493021.1"/>
    </source>
</evidence>
<dbReference type="SMART" id="SM00353">
    <property type="entry name" value="HLH"/>
    <property type="match status" value="1"/>
</dbReference>
<keyword evidence="3" id="KW-1133">Transmembrane helix</keyword>
<accession>A0A9Q3CXD4</accession>
<keyword evidence="3" id="KW-0472">Membrane</keyword>
<protein>
    <recommendedName>
        <fullName evidence="4">BHLH domain-containing protein</fullName>
    </recommendedName>
</protein>
<reference evidence="5" key="1">
    <citation type="submission" date="2021-03" db="EMBL/GenBank/DDBJ databases">
        <title>Draft genome sequence of rust myrtle Austropuccinia psidii MF-1, a brazilian biotype.</title>
        <authorList>
            <person name="Quecine M.C."/>
            <person name="Pachon D.M.R."/>
            <person name="Bonatelli M.L."/>
            <person name="Correr F.H."/>
            <person name="Franceschini L.M."/>
            <person name="Leite T.F."/>
            <person name="Margarido G.R.A."/>
            <person name="Almeida C.A."/>
            <person name="Ferrarezi J.A."/>
            <person name="Labate C.A."/>
        </authorList>
    </citation>
    <scope>NUCLEOTIDE SEQUENCE</scope>
    <source>
        <strain evidence="5">MF-1</strain>
    </source>
</reference>
<feature type="transmembrane region" description="Helical" evidence="3">
    <location>
        <begin position="1014"/>
        <end position="1035"/>
    </location>
</feature>
<dbReference type="InterPro" id="IPR011598">
    <property type="entry name" value="bHLH_dom"/>
</dbReference>
<feature type="compositionally biased region" description="Low complexity" evidence="2">
    <location>
        <begin position="223"/>
        <end position="235"/>
    </location>
</feature>
<feature type="compositionally biased region" description="Low complexity" evidence="2">
    <location>
        <begin position="50"/>
        <end position="68"/>
    </location>
</feature>
<feature type="compositionally biased region" description="Polar residues" evidence="2">
    <location>
        <begin position="254"/>
        <end position="270"/>
    </location>
</feature>
<feature type="region of interest" description="Disordered" evidence="2">
    <location>
        <begin position="103"/>
        <end position="184"/>
    </location>
</feature>
<dbReference type="OrthoDB" id="2497338at2759"/>
<dbReference type="Pfam" id="PF00010">
    <property type="entry name" value="HLH"/>
    <property type="match status" value="1"/>
</dbReference>
<feature type="region of interest" description="Disordered" evidence="2">
    <location>
        <begin position="481"/>
        <end position="502"/>
    </location>
</feature>
<dbReference type="InterPro" id="IPR052099">
    <property type="entry name" value="Regulatory_TF_Diverse"/>
</dbReference>
<evidence type="ECO:0000313" key="6">
    <source>
        <dbReference type="Proteomes" id="UP000765509"/>
    </source>
</evidence>
<dbReference type="PROSITE" id="PS50888">
    <property type="entry name" value="BHLH"/>
    <property type="match status" value="1"/>
</dbReference>
<dbReference type="PANTHER" id="PTHR47336">
    <property type="entry name" value="TRANSCRIPTION FACTOR HMS1-RELATED"/>
    <property type="match status" value="1"/>
</dbReference>
<feature type="coiled-coil region" evidence="1">
    <location>
        <begin position="1532"/>
        <end position="1559"/>
    </location>
</feature>
<feature type="region of interest" description="Disordered" evidence="2">
    <location>
        <begin position="50"/>
        <end position="79"/>
    </location>
</feature>
<feature type="region of interest" description="Disordered" evidence="2">
    <location>
        <begin position="732"/>
        <end position="775"/>
    </location>
</feature>
<dbReference type="SUPFAM" id="SSF47459">
    <property type="entry name" value="HLH, helix-loop-helix DNA-binding domain"/>
    <property type="match status" value="1"/>
</dbReference>
<feature type="compositionally biased region" description="Low complexity" evidence="2">
    <location>
        <begin position="174"/>
        <end position="184"/>
    </location>
</feature>
<evidence type="ECO:0000256" key="1">
    <source>
        <dbReference type="SAM" id="Coils"/>
    </source>
</evidence>
<feature type="compositionally biased region" description="Polar residues" evidence="2">
    <location>
        <begin position="103"/>
        <end position="119"/>
    </location>
</feature>